<organism evidence="2 3">
    <name type="scientific">Adineta steineri</name>
    <dbReference type="NCBI Taxonomy" id="433720"/>
    <lineage>
        <taxon>Eukaryota</taxon>
        <taxon>Metazoa</taxon>
        <taxon>Spiralia</taxon>
        <taxon>Gnathifera</taxon>
        <taxon>Rotifera</taxon>
        <taxon>Eurotatoria</taxon>
        <taxon>Bdelloidea</taxon>
        <taxon>Adinetida</taxon>
        <taxon>Adinetidae</taxon>
        <taxon>Adineta</taxon>
    </lineage>
</organism>
<name>A0A813Q3L7_9BILA</name>
<gene>
    <name evidence="2" type="ORF">IZO911_LOCUS4743</name>
</gene>
<feature type="signal peptide" evidence="1">
    <location>
        <begin position="1"/>
        <end position="19"/>
    </location>
</feature>
<feature type="chain" id="PRO_5032984314" evidence="1">
    <location>
        <begin position="20"/>
        <end position="325"/>
    </location>
</feature>
<evidence type="ECO:0000313" key="3">
    <source>
        <dbReference type="Proteomes" id="UP000663860"/>
    </source>
</evidence>
<dbReference type="EMBL" id="CAJNOE010000027">
    <property type="protein sequence ID" value="CAF0761507.1"/>
    <property type="molecule type" value="Genomic_DNA"/>
</dbReference>
<proteinExistence type="predicted"/>
<evidence type="ECO:0000256" key="1">
    <source>
        <dbReference type="SAM" id="SignalP"/>
    </source>
</evidence>
<accession>A0A813Q3L7</accession>
<keyword evidence="1" id="KW-0732">Signal</keyword>
<dbReference type="AlphaFoldDB" id="A0A813Q3L7"/>
<sequence length="325" mass="37647">MKLYLCLISFILCYYTVTCVQPYFPSQIVFSPDNGVTIIAVDEINQRAYKAITMSSYAKEISYVMKNFPDAIPDSPQSKYYVQLLVDSPPENCIYGTYWKYGGNTFNSFPSHWTNGTWYEITNYIEFNYEMIHSDNSSVDEDYWYANEKCQVDGGEYYPCEEIYFKKNTEMPLRSTRVARGGWSVFQMITYYKVISMEKPADKLFDSIPSGWPIACQDVMLGLLYYPQTSKVDLGQSVEIQVWLITPPHRINGNDTVSIQWKSSECNDCLTWTPKQLSFNIENFQERQTLTITRIKNGAETILTPTFNGGGFDLVTPYNYRIFIK</sequence>
<reference evidence="2" key="1">
    <citation type="submission" date="2021-02" db="EMBL/GenBank/DDBJ databases">
        <authorList>
            <person name="Nowell W R."/>
        </authorList>
    </citation>
    <scope>NUCLEOTIDE SEQUENCE</scope>
</reference>
<evidence type="ECO:0000313" key="2">
    <source>
        <dbReference type="EMBL" id="CAF0761507.1"/>
    </source>
</evidence>
<dbReference type="Proteomes" id="UP000663860">
    <property type="component" value="Unassembled WGS sequence"/>
</dbReference>
<protein>
    <submittedName>
        <fullName evidence="2">Uncharacterized protein</fullName>
    </submittedName>
</protein>
<comment type="caution">
    <text evidence="2">The sequence shown here is derived from an EMBL/GenBank/DDBJ whole genome shotgun (WGS) entry which is preliminary data.</text>
</comment>